<proteinExistence type="predicted"/>
<reference evidence="2 3" key="1">
    <citation type="journal article" date="2023" name="G3 (Bethesda)">
        <title>A chromosome-length genome assembly and annotation of blackberry (Rubus argutus, cv. 'Hillquist').</title>
        <authorList>
            <person name="Bruna T."/>
            <person name="Aryal R."/>
            <person name="Dudchenko O."/>
            <person name="Sargent D.J."/>
            <person name="Mead D."/>
            <person name="Buti M."/>
            <person name="Cavallini A."/>
            <person name="Hytonen T."/>
            <person name="Andres J."/>
            <person name="Pham M."/>
            <person name="Weisz D."/>
            <person name="Mascagni F."/>
            <person name="Usai G."/>
            <person name="Natali L."/>
            <person name="Bassil N."/>
            <person name="Fernandez G.E."/>
            <person name="Lomsadze A."/>
            <person name="Armour M."/>
            <person name="Olukolu B."/>
            <person name="Poorten T."/>
            <person name="Britton C."/>
            <person name="Davik J."/>
            <person name="Ashrafi H."/>
            <person name="Aiden E.L."/>
            <person name="Borodovsky M."/>
            <person name="Worthington M."/>
        </authorList>
    </citation>
    <scope>NUCLEOTIDE SEQUENCE [LARGE SCALE GENOMIC DNA]</scope>
    <source>
        <strain evidence="2">PI 553951</strain>
    </source>
</reference>
<dbReference type="GO" id="GO:0031490">
    <property type="term" value="F:chromatin DNA binding"/>
    <property type="evidence" value="ECO:0007669"/>
    <property type="project" value="InterPro"/>
</dbReference>
<dbReference type="AlphaFoldDB" id="A0AAW1XWP0"/>
<accession>A0AAW1XWP0</accession>
<feature type="region of interest" description="Disordered" evidence="1">
    <location>
        <begin position="163"/>
        <end position="187"/>
    </location>
</feature>
<dbReference type="GO" id="GO:0003713">
    <property type="term" value="F:transcription coactivator activity"/>
    <property type="evidence" value="ECO:0007669"/>
    <property type="project" value="InterPro"/>
</dbReference>
<dbReference type="EMBL" id="JBEDUW010000003">
    <property type="protein sequence ID" value="KAK9941165.1"/>
    <property type="molecule type" value="Genomic_DNA"/>
</dbReference>
<name>A0AAW1XWP0_RUBAR</name>
<protein>
    <recommendedName>
        <fullName evidence="4">Mediator complex subunit 15 KIX domain-containing protein</fullName>
    </recommendedName>
</protein>
<gene>
    <name evidence="2" type="ORF">M0R45_017786</name>
</gene>
<feature type="region of interest" description="Disordered" evidence="1">
    <location>
        <begin position="44"/>
        <end position="69"/>
    </location>
</feature>
<dbReference type="PANTHER" id="PTHR33137">
    <property type="entry name" value="MEDIATOR OF RNA POLYMERASE II TRANSCRIPTION SUBUNIT 15A-RELATED"/>
    <property type="match status" value="1"/>
</dbReference>
<sequence>MDSNNGSPPPQGGDPSMSGLSSPQGLDLSDLSSALPLVSTVSGVSSARPPALLPTTSVDSTAQTGHTNGADWQEEVYQKIKVMKEMYYPELSEMYQKIAAKLQQHNSVPQQIRSDQLEKLRMFKIMLERLITVLLVSKTDISPGLKDKLGLYEKQMINFINTNRPREPVSSLQQGQLPPPHMHSMQQ</sequence>
<feature type="region of interest" description="Disordered" evidence="1">
    <location>
        <begin position="1"/>
        <end position="27"/>
    </location>
</feature>
<dbReference type="InterPro" id="IPR044661">
    <property type="entry name" value="MED15a/b/c-like"/>
</dbReference>
<keyword evidence="3" id="KW-1185">Reference proteome</keyword>
<evidence type="ECO:0008006" key="4">
    <source>
        <dbReference type="Google" id="ProtNLM"/>
    </source>
</evidence>
<dbReference type="PANTHER" id="PTHR33137:SF4">
    <property type="entry name" value="MEDIATOR OF RNA POLYMERASE II TRANSCRIPTION SUBUNIT 15A-RELATED"/>
    <property type="match status" value="1"/>
</dbReference>
<comment type="caution">
    <text evidence="2">The sequence shown here is derived from an EMBL/GenBank/DDBJ whole genome shotgun (WGS) entry which is preliminary data.</text>
</comment>
<dbReference type="Proteomes" id="UP001457282">
    <property type="component" value="Unassembled WGS sequence"/>
</dbReference>
<evidence type="ECO:0000313" key="3">
    <source>
        <dbReference type="Proteomes" id="UP001457282"/>
    </source>
</evidence>
<organism evidence="2 3">
    <name type="scientific">Rubus argutus</name>
    <name type="common">Southern blackberry</name>
    <dbReference type="NCBI Taxonomy" id="59490"/>
    <lineage>
        <taxon>Eukaryota</taxon>
        <taxon>Viridiplantae</taxon>
        <taxon>Streptophyta</taxon>
        <taxon>Embryophyta</taxon>
        <taxon>Tracheophyta</taxon>
        <taxon>Spermatophyta</taxon>
        <taxon>Magnoliopsida</taxon>
        <taxon>eudicotyledons</taxon>
        <taxon>Gunneridae</taxon>
        <taxon>Pentapetalae</taxon>
        <taxon>rosids</taxon>
        <taxon>fabids</taxon>
        <taxon>Rosales</taxon>
        <taxon>Rosaceae</taxon>
        <taxon>Rosoideae</taxon>
        <taxon>Rosoideae incertae sedis</taxon>
        <taxon>Rubus</taxon>
    </lineage>
</organism>
<feature type="compositionally biased region" description="Polar residues" evidence="1">
    <location>
        <begin position="54"/>
        <end position="67"/>
    </location>
</feature>
<evidence type="ECO:0000313" key="2">
    <source>
        <dbReference type="EMBL" id="KAK9941165.1"/>
    </source>
</evidence>
<evidence type="ECO:0000256" key="1">
    <source>
        <dbReference type="SAM" id="MobiDB-lite"/>
    </source>
</evidence>